<proteinExistence type="predicted"/>
<protein>
    <submittedName>
        <fullName evidence="11">Fimbrial isopeptide formation D2 domain-containing protein</fullName>
    </submittedName>
    <submittedName>
        <fullName evidence="10">SpaH/EbpB family LPXTG-anchored major pilin</fullName>
    </submittedName>
    <submittedName>
        <fullName evidence="12">Surface protein, lpxtg-motif cell wall anchor domain protein</fullName>
    </submittedName>
</protein>
<dbReference type="Gene3D" id="2.60.40.740">
    <property type="match status" value="1"/>
</dbReference>
<keyword evidence="5" id="KW-1133">Transmembrane helix</keyword>
<dbReference type="Pfam" id="PF00746">
    <property type="entry name" value="Gram_pos_anchor"/>
    <property type="match status" value="1"/>
</dbReference>
<reference evidence="11" key="2">
    <citation type="submission" date="2016-10" db="EMBL/GenBank/DDBJ databases">
        <authorList>
            <person name="de Groot N.N."/>
        </authorList>
    </citation>
    <scope>NUCLEOTIDE SEQUENCE [LARGE SCALE GENOMIC DNA]</scope>
    <source>
        <strain evidence="11">DSM 20639</strain>
    </source>
</reference>
<dbReference type="AlphaFoldDB" id="A0A1G7CAC8"/>
<dbReference type="NCBIfam" id="NF033902">
    <property type="entry name" value="iso_D2_wall_anc"/>
    <property type="match status" value="1"/>
</dbReference>
<accession>A0A1G7CAC8</accession>
<dbReference type="GO" id="GO:0005975">
    <property type="term" value="P:carbohydrate metabolic process"/>
    <property type="evidence" value="ECO:0007669"/>
    <property type="project" value="UniProtKB-ARBA"/>
</dbReference>
<feature type="domain" description="SpaA-like prealbumin fold" evidence="9">
    <location>
        <begin position="351"/>
        <end position="443"/>
    </location>
</feature>
<keyword evidence="2" id="KW-0964">Secreted</keyword>
<evidence type="ECO:0000259" key="7">
    <source>
        <dbReference type="Pfam" id="PF00746"/>
    </source>
</evidence>
<dbReference type="Proteomes" id="UP000269974">
    <property type="component" value="Unassembled WGS sequence"/>
</dbReference>
<evidence type="ECO:0000259" key="9">
    <source>
        <dbReference type="Pfam" id="PF17802"/>
    </source>
</evidence>
<dbReference type="Proteomes" id="UP000182744">
    <property type="component" value="Unassembled WGS sequence"/>
</dbReference>
<keyword evidence="5" id="KW-0812">Transmembrane</keyword>
<evidence type="ECO:0000256" key="2">
    <source>
        <dbReference type="ARBA" id="ARBA00022525"/>
    </source>
</evidence>
<evidence type="ECO:0000313" key="14">
    <source>
        <dbReference type="Proteomes" id="UP000269974"/>
    </source>
</evidence>
<feature type="domain" description="Gram-positive pilin subunit D1 N-terminal" evidence="8">
    <location>
        <begin position="45"/>
        <end position="194"/>
    </location>
</feature>
<evidence type="ECO:0000256" key="6">
    <source>
        <dbReference type="SAM" id="SignalP"/>
    </source>
</evidence>
<dbReference type="NCBIfam" id="TIGR04226">
    <property type="entry name" value="RrgB_K2N_iso_D2"/>
    <property type="match status" value="1"/>
</dbReference>
<sequence length="494" mass="52632">MGAKPMKLKRLIALALAFAVACMFGGAAFARPAFAAPALGDMPTDNGSIIVHKLENNPVATQRGDGTEIKPGLANKPLEGVTFRVTPVKGLDLKDNASWEKVKDLTFDADHNQVKAGSEVINLGSGPVEGEQEQDTNSEGIATFANLPIGVYLVQETNPGNNPITKKADPFFVTIPLPSTGGKWLTNVHVYPKNDVKTPGTKEVTTDENLRKIGDEIPWTITTKATQDSPSQYGVVDQLQPYLDYVANSAGVEVEGKALTPDVDFKVTTGDAPAKHAKIALTESGLKQIKAGNNVVFTLKTKITSLPEGGVVENTAWPIDGQLDPFGKWDGTPENPPVTPPITPTEKPKYGQYQFKKVDAQNPGQPLSGAKFGIYADEQGTKLLAEATSDEHGVVNFPGIYLGKGDKVTERVVYLKEIQAPAGYVLNDTAKKITLKPGAYQLQDTDNVTNTQQKGPNLPLTGAQGKLLLSVSAIAVLALAGGLAFRNSRSKVRG</sequence>
<dbReference type="InterPro" id="IPR048052">
    <property type="entry name" value="FM1-like"/>
</dbReference>
<dbReference type="InterPro" id="IPR032364">
    <property type="entry name" value="GramPos_pilinD1_N"/>
</dbReference>
<evidence type="ECO:0000256" key="5">
    <source>
        <dbReference type="SAM" id="Phobius"/>
    </source>
</evidence>
<dbReference type="Pfam" id="PF17802">
    <property type="entry name" value="SpaA"/>
    <property type="match status" value="1"/>
</dbReference>
<reference evidence="13" key="1">
    <citation type="submission" date="2016-10" db="EMBL/GenBank/DDBJ databases">
        <authorList>
            <person name="Varghese N."/>
        </authorList>
    </citation>
    <scope>NUCLEOTIDE SEQUENCE [LARGE SCALE GENOMIC DNA]</scope>
    <source>
        <strain evidence="13">DSM 20639</strain>
    </source>
</reference>
<keyword evidence="13" id="KW-1185">Reference proteome</keyword>
<feature type="domain" description="Gram-positive cocci surface proteins LPxTG" evidence="7">
    <location>
        <begin position="451"/>
        <end position="486"/>
    </location>
</feature>
<dbReference type="Proteomes" id="UP001273799">
    <property type="component" value="Unassembled WGS sequence"/>
</dbReference>
<keyword evidence="5" id="KW-0472">Membrane</keyword>
<dbReference type="InterPro" id="IPR026466">
    <property type="entry name" value="Fim_isopep_form_D2_dom"/>
</dbReference>
<evidence type="ECO:0000256" key="1">
    <source>
        <dbReference type="ARBA" id="ARBA00022512"/>
    </source>
</evidence>
<dbReference type="Gene3D" id="2.60.40.10">
    <property type="entry name" value="Immunoglobulins"/>
    <property type="match status" value="2"/>
</dbReference>
<dbReference type="InterPro" id="IPR041033">
    <property type="entry name" value="SpaA_PFL_dom_1"/>
</dbReference>
<evidence type="ECO:0000256" key="3">
    <source>
        <dbReference type="ARBA" id="ARBA00022729"/>
    </source>
</evidence>
<feature type="transmembrane region" description="Helical" evidence="5">
    <location>
        <begin position="467"/>
        <end position="485"/>
    </location>
</feature>
<evidence type="ECO:0000313" key="10">
    <source>
        <dbReference type="EMBL" id="MDY5152912.1"/>
    </source>
</evidence>
<dbReference type="Pfam" id="PF16555">
    <property type="entry name" value="GramPos_pilinD1"/>
    <property type="match status" value="1"/>
</dbReference>
<dbReference type="InterPro" id="IPR019931">
    <property type="entry name" value="LPXTG_anchor"/>
</dbReference>
<feature type="signal peptide" evidence="6">
    <location>
        <begin position="1"/>
        <end position="35"/>
    </location>
</feature>
<evidence type="ECO:0000313" key="13">
    <source>
        <dbReference type="Proteomes" id="UP000182744"/>
    </source>
</evidence>
<evidence type="ECO:0000256" key="4">
    <source>
        <dbReference type="ARBA" id="ARBA00023088"/>
    </source>
</evidence>
<dbReference type="InterPro" id="IPR013783">
    <property type="entry name" value="Ig-like_fold"/>
</dbReference>
<keyword evidence="4" id="KW-0572">Peptidoglycan-anchor</keyword>
<dbReference type="EMBL" id="UYIO01000001">
    <property type="protein sequence ID" value="VDG77149.1"/>
    <property type="molecule type" value="Genomic_DNA"/>
</dbReference>
<dbReference type="PROSITE" id="PS51257">
    <property type="entry name" value="PROKAR_LIPOPROTEIN"/>
    <property type="match status" value="1"/>
</dbReference>
<reference evidence="12 14" key="3">
    <citation type="submission" date="2018-11" db="EMBL/GenBank/DDBJ databases">
        <authorList>
            <consortium name="Pathogen Informatics"/>
        </authorList>
    </citation>
    <scope>NUCLEOTIDE SEQUENCE [LARGE SCALE GENOMIC DNA]</scope>
    <source>
        <strain evidence="12 14">NCTC10327</strain>
    </source>
</reference>
<reference evidence="10" key="4">
    <citation type="submission" date="2023-10" db="EMBL/GenBank/DDBJ databases">
        <title>Whole Genome based description of the genera Actinobaculum and Actinotignum reveals a complex phylogenetic relationship within the species included in the genus Actinotignum.</title>
        <authorList>
            <person name="Jensen C.S."/>
            <person name="Dargis R."/>
            <person name="Kemp M."/>
            <person name="Christensen J.J."/>
        </authorList>
    </citation>
    <scope>NUCLEOTIDE SEQUENCE</scope>
    <source>
        <strain evidence="10">Actinobaculum_suis_CCUG19206T</strain>
    </source>
</reference>
<organism evidence="11 13">
    <name type="scientific">Actinobaculum suis</name>
    <dbReference type="NCBI Taxonomy" id="1657"/>
    <lineage>
        <taxon>Bacteria</taxon>
        <taxon>Bacillati</taxon>
        <taxon>Actinomycetota</taxon>
        <taxon>Actinomycetes</taxon>
        <taxon>Actinomycetales</taxon>
        <taxon>Actinomycetaceae</taxon>
        <taxon>Actinobaculum</taxon>
    </lineage>
</organism>
<name>A0A1G7CAC8_9ACTO</name>
<gene>
    <name evidence="12" type="ORF">NCTC10327_01768</name>
    <name evidence="10" type="ORF">R6G71_02445</name>
    <name evidence="11" type="ORF">SAMN05421878_1072</name>
</gene>
<evidence type="ECO:0000313" key="11">
    <source>
        <dbReference type="EMBL" id="SDE35365.1"/>
    </source>
</evidence>
<dbReference type="EMBL" id="FNAU01000007">
    <property type="protein sequence ID" value="SDE35365.1"/>
    <property type="molecule type" value="Genomic_DNA"/>
</dbReference>
<feature type="chain" id="PRO_5042685435" evidence="6">
    <location>
        <begin position="36"/>
        <end position="494"/>
    </location>
</feature>
<evidence type="ECO:0000313" key="12">
    <source>
        <dbReference type="EMBL" id="VDG77149.1"/>
    </source>
</evidence>
<evidence type="ECO:0000259" key="8">
    <source>
        <dbReference type="Pfam" id="PF16555"/>
    </source>
</evidence>
<keyword evidence="3 6" id="KW-0732">Signal</keyword>
<keyword evidence="1" id="KW-0134">Cell wall</keyword>
<dbReference type="EMBL" id="JAWNFU010000001">
    <property type="protein sequence ID" value="MDY5152912.1"/>
    <property type="molecule type" value="Genomic_DNA"/>
</dbReference>
<dbReference type="RefSeq" id="WP_074662257.1">
    <property type="nucleotide sequence ID" value="NZ_FNAU01000007.1"/>
</dbReference>